<keyword evidence="2" id="KW-1185">Reference proteome</keyword>
<name>A0A1V9XQT3_9ACAR</name>
<dbReference type="EMBL" id="MNPL01005682">
    <property type="protein sequence ID" value="OQR75855.1"/>
    <property type="molecule type" value="Genomic_DNA"/>
</dbReference>
<dbReference type="AlphaFoldDB" id="A0A1V9XQT3"/>
<comment type="caution">
    <text evidence="1">The sequence shown here is derived from an EMBL/GenBank/DDBJ whole genome shotgun (WGS) entry which is preliminary data.</text>
</comment>
<dbReference type="InParanoid" id="A0A1V9XQT3"/>
<dbReference type="Proteomes" id="UP000192247">
    <property type="component" value="Unassembled WGS sequence"/>
</dbReference>
<accession>A0A1V9XQT3</accession>
<proteinExistence type="predicted"/>
<protein>
    <submittedName>
        <fullName evidence="1">Uncharacterized protein</fullName>
    </submittedName>
</protein>
<organism evidence="1 2">
    <name type="scientific">Tropilaelaps mercedesae</name>
    <dbReference type="NCBI Taxonomy" id="418985"/>
    <lineage>
        <taxon>Eukaryota</taxon>
        <taxon>Metazoa</taxon>
        <taxon>Ecdysozoa</taxon>
        <taxon>Arthropoda</taxon>
        <taxon>Chelicerata</taxon>
        <taxon>Arachnida</taxon>
        <taxon>Acari</taxon>
        <taxon>Parasitiformes</taxon>
        <taxon>Mesostigmata</taxon>
        <taxon>Gamasina</taxon>
        <taxon>Dermanyssoidea</taxon>
        <taxon>Laelapidae</taxon>
        <taxon>Tropilaelaps</taxon>
    </lineage>
</organism>
<reference evidence="1 2" key="1">
    <citation type="journal article" date="2017" name="Gigascience">
        <title>Draft genome of the honey bee ectoparasitic mite, Tropilaelaps mercedesae, is shaped by the parasitic life history.</title>
        <authorList>
            <person name="Dong X."/>
            <person name="Armstrong S.D."/>
            <person name="Xia D."/>
            <person name="Makepeace B.L."/>
            <person name="Darby A.C."/>
            <person name="Kadowaki T."/>
        </authorList>
    </citation>
    <scope>NUCLEOTIDE SEQUENCE [LARGE SCALE GENOMIC DNA]</scope>
    <source>
        <strain evidence="1">Wuxi-XJTLU</strain>
    </source>
</reference>
<gene>
    <name evidence="1" type="ORF">BIW11_00696</name>
</gene>
<evidence type="ECO:0000313" key="2">
    <source>
        <dbReference type="Proteomes" id="UP000192247"/>
    </source>
</evidence>
<sequence length="188" mass="19923">MLISVRVSFVVLALAIGAIHYAESKKLLKLAAAAAIIRGGPIIPIPVRYPVHVPHSKIVKVAVHHPVPVKVPVHHHTHSVKKVPIPVHSHSVSEKHVPVPIPIHSHSHSHTEKHIALPVHHKHGNGHVSFGDLGSYGGGFDGGYDGGRDEGYGGGHGFDIGNFDGGYSHNEIGHGGLIADINFGGHGW</sequence>
<evidence type="ECO:0000313" key="1">
    <source>
        <dbReference type="EMBL" id="OQR75855.1"/>
    </source>
</evidence>